<evidence type="ECO:0000256" key="1">
    <source>
        <dbReference type="ARBA" id="ARBA00004651"/>
    </source>
</evidence>
<dbReference type="GO" id="GO:0009103">
    <property type="term" value="P:lipopolysaccharide biosynthetic process"/>
    <property type="evidence" value="ECO:0007669"/>
    <property type="project" value="TreeGrafter"/>
</dbReference>
<evidence type="ECO:0000256" key="8">
    <source>
        <dbReference type="SAM" id="Phobius"/>
    </source>
</evidence>
<gene>
    <name evidence="11" type="ORF">GNZ05_25120</name>
</gene>
<dbReference type="GO" id="GO:0016788">
    <property type="term" value="F:hydrolase activity, acting on ester bonds"/>
    <property type="evidence" value="ECO:0007669"/>
    <property type="project" value="UniProtKB-ARBA"/>
</dbReference>
<feature type="transmembrane region" description="Helical" evidence="8">
    <location>
        <begin position="74"/>
        <end position="93"/>
    </location>
</feature>
<keyword evidence="3" id="KW-0808">Transferase</keyword>
<evidence type="ECO:0000313" key="11">
    <source>
        <dbReference type="EMBL" id="MUM75411.1"/>
    </source>
</evidence>
<dbReference type="EMBL" id="WOET01000033">
    <property type="protein sequence ID" value="MUM75411.1"/>
    <property type="molecule type" value="Genomic_DNA"/>
</dbReference>
<feature type="transmembrane region" description="Helical" evidence="8">
    <location>
        <begin position="309"/>
        <end position="330"/>
    </location>
</feature>
<feature type="transmembrane region" description="Helical" evidence="8">
    <location>
        <begin position="34"/>
        <end position="53"/>
    </location>
</feature>
<proteinExistence type="predicted"/>
<feature type="transmembrane region" description="Helical" evidence="8">
    <location>
        <begin position="220"/>
        <end position="239"/>
    </location>
</feature>
<dbReference type="AlphaFoldDB" id="A0AAJ3D085"/>
<dbReference type="PANTHER" id="PTHR23028">
    <property type="entry name" value="ACETYLTRANSFERASE"/>
    <property type="match status" value="1"/>
</dbReference>
<comment type="subcellular location">
    <subcellularLocation>
        <location evidence="1">Cell membrane</location>
        <topology evidence="1">Multi-pass membrane protein</topology>
    </subcellularLocation>
</comment>
<keyword evidence="2" id="KW-1003">Cell membrane</keyword>
<dbReference type="GO" id="GO:0016747">
    <property type="term" value="F:acyltransferase activity, transferring groups other than amino-acyl groups"/>
    <property type="evidence" value="ECO:0007669"/>
    <property type="project" value="InterPro"/>
</dbReference>
<evidence type="ECO:0000259" key="9">
    <source>
        <dbReference type="Pfam" id="PF01757"/>
    </source>
</evidence>
<dbReference type="Proteomes" id="UP000490727">
    <property type="component" value="Unassembled WGS sequence"/>
</dbReference>
<feature type="transmembrane region" description="Helical" evidence="8">
    <location>
        <begin position="163"/>
        <end position="180"/>
    </location>
</feature>
<evidence type="ECO:0000313" key="12">
    <source>
        <dbReference type="Proteomes" id="UP000490727"/>
    </source>
</evidence>
<keyword evidence="5 8" id="KW-1133">Transmembrane helix</keyword>
<dbReference type="InterPro" id="IPR043968">
    <property type="entry name" value="SGNH"/>
</dbReference>
<name>A0AAJ3D085_ECOLX</name>
<evidence type="ECO:0000256" key="2">
    <source>
        <dbReference type="ARBA" id="ARBA00022475"/>
    </source>
</evidence>
<dbReference type="PANTHER" id="PTHR23028:SF53">
    <property type="entry name" value="ACYL_TRANSF_3 DOMAIN-CONTAINING PROTEIN"/>
    <property type="match status" value="1"/>
</dbReference>
<evidence type="ECO:0000256" key="4">
    <source>
        <dbReference type="ARBA" id="ARBA00022692"/>
    </source>
</evidence>
<feature type="transmembrane region" description="Helical" evidence="8">
    <location>
        <begin position="342"/>
        <end position="362"/>
    </location>
</feature>
<keyword evidence="4 8" id="KW-0812">Transmembrane</keyword>
<comment type="caution">
    <text evidence="11">The sequence shown here is derived from an EMBL/GenBank/DDBJ whole genome shotgun (WGS) entry which is preliminary data.</text>
</comment>
<sequence length="638" mass="72423">MSIKYRPDIDGLRAIAVLSVIVYHIFPSTLPGGFVGVDIFFVISGYLITNIIYSEALTNKFSYTEFYKRRALRIFPSLIAVLAASLIYGWFFLLQSEYASLGKNVFTGAFFVANIGYILESGYFDTASELKPLLHLWSLGVEEQFYIIWPALILLIVKRKNSARIYIMLLFIASLLYCIYETIHNQSVSYYSPLTRLWELMTGAAISLTFRDGGNRKSTLNIIVPVIGFILIVFSMFFINSKMNFPGYIAMVPVAGTAMIVCYGNDSCVGRLLSNKLFVFIGLISYPLYLWHWPLIVFYKLKTASDIDLLNGIFIIFASMILAFLSFYLVERKVRFGKHRGYNAAVSAIILFIVGQAGLYVYKHNGIQDRKINEIAKEYSSIINVYDFFDYPNLMRSNKCHSVTPEVAVSSGCVAKSDNQIFIWGDSYAAALYSGLKNVSDKYYKDVFISQMTDGNGPPFYFDNRKTDTLKTLTDANNERLNFVEMYKPKKIIISWMVEGQNAIFDKNQAILSLNETIKKIKFASPESKIIVVGPVPEWDESLIKQIVLYYTNNHNEPPRYMKDGLKPQIKEWDDFLKKNIPTLGVDYVSPYSAMCGDGGCLTRTSEGPKGITAVDWGHLTEAGSTYIVDKYRKEIFE</sequence>
<reference evidence="11 12" key="1">
    <citation type="submission" date="2019-11" db="EMBL/GenBank/DDBJ databases">
        <title>Whole genome sequence analysis of environmental Escherichia coli from the feces of straw-necked ibis (Threskiornis spinicollis) nesting on inland wetlands.</title>
        <authorList>
            <person name="Wyrsch E.R."/>
            <person name="Roy Chowdhury P."/>
            <person name="Wallis L."/>
            <person name="Cummins M.L."/>
            <person name="Zingali T."/>
            <person name="Brandis K.J."/>
            <person name="Djordjevic S.P."/>
        </authorList>
    </citation>
    <scope>NUCLEOTIDE SEQUENCE [LARGE SCALE GENOMIC DNA]</scope>
    <source>
        <strain evidence="11 12">IBS12</strain>
    </source>
</reference>
<evidence type="ECO:0000256" key="7">
    <source>
        <dbReference type="ARBA" id="ARBA00023315"/>
    </source>
</evidence>
<evidence type="ECO:0000259" key="10">
    <source>
        <dbReference type="Pfam" id="PF19040"/>
    </source>
</evidence>
<dbReference type="Gene3D" id="3.40.50.1110">
    <property type="entry name" value="SGNH hydrolase"/>
    <property type="match status" value="1"/>
</dbReference>
<dbReference type="SUPFAM" id="SSF52266">
    <property type="entry name" value="SGNH hydrolase"/>
    <property type="match status" value="1"/>
</dbReference>
<organism evidence="11 12">
    <name type="scientific">Escherichia coli</name>
    <dbReference type="NCBI Taxonomy" id="562"/>
    <lineage>
        <taxon>Bacteria</taxon>
        <taxon>Pseudomonadati</taxon>
        <taxon>Pseudomonadota</taxon>
        <taxon>Gammaproteobacteria</taxon>
        <taxon>Enterobacterales</taxon>
        <taxon>Enterobacteriaceae</taxon>
        <taxon>Escherichia</taxon>
    </lineage>
</organism>
<feature type="domain" description="Acyltransferase 3" evidence="9">
    <location>
        <begin position="8"/>
        <end position="325"/>
    </location>
</feature>
<dbReference type="Pfam" id="PF19040">
    <property type="entry name" value="SGNH"/>
    <property type="match status" value="1"/>
</dbReference>
<dbReference type="InterPro" id="IPR002656">
    <property type="entry name" value="Acyl_transf_3_dom"/>
</dbReference>
<evidence type="ECO:0000256" key="5">
    <source>
        <dbReference type="ARBA" id="ARBA00022989"/>
    </source>
</evidence>
<keyword evidence="6 8" id="KW-0472">Membrane</keyword>
<dbReference type="InterPro" id="IPR036514">
    <property type="entry name" value="SGNH_hydro_sf"/>
</dbReference>
<protein>
    <submittedName>
        <fullName evidence="11">Acyltransferase family protein</fullName>
    </submittedName>
</protein>
<keyword evidence="7 11" id="KW-0012">Acyltransferase</keyword>
<evidence type="ECO:0000256" key="6">
    <source>
        <dbReference type="ARBA" id="ARBA00023136"/>
    </source>
</evidence>
<dbReference type="Pfam" id="PF01757">
    <property type="entry name" value="Acyl_transf_3"/>
    <property type="match status" value="1"/>
</dbReference>
<dbReference type="GO" id="GO:0005886">
    <property type="term" value="C:plasma membrane"/>
    <property type="evidence" value="ECO:0007669"/>
    <property type="project" value="UniProtKB-SubCell"/>
</dbReference>
<accession>A0AAJ3D085</accession>
<evidence type="ECO:0000256" key="3">
    <source>
        <dbReference type="ARBA" id="ARBA00022679"/>
    </source>
</evidence>
<dbReference type="InterPro" id="IPR050879">
    <property type="entry name" value="Acyltransferase_3"/>
</dbReference>
<feature type="domain" description="SGNH" evidence="10">
    <location>
        <begin position="411"/>
        <end position="633"/>
    </location>
</feature>
<feature type="transmembrane region" description="Helical" evidence="8">
    <location>
        <begin position="245"/>
        <end position="265"/>
    </location>
</feature>
<feature type="transmembrane region" description="Helical" evidence="8">
    <location>
        <begin position="12"/>
        <end position="28"/>
    </location>
</feature>
<dbReference type="RefSeq" id="WP_097490727.1">
    <property type="nucleotide sequence ID" value="NZ_NODG01000016.1"/>
</dbReference>
<feature type="transmembrane region" description="Helical" evidence="8">
    <location>
        <begin position="105"/>
        <end position="124"/>
    </location>
</feature>
<feature type="transmembrane region" description="Helical" evidence="8">
    <location>
        <begin position="136"/>
        <end position="157"/>
    </location>
</feature>
<feature type="transmembrane region" description="Helical" evidence="8">
    <location>
        <begin position="277"/>
        <end position="297"/>
    </location>
</feature>